<evidence type="ECO:0000259" key="14">
    <source>
        <dbReference type="Pfam" id="PF02749"/>
    </source>
</evidence>
<dbReference type="OrthoDB" id="9782546at2"/>
<dbReference type="PANTHER" id="PTHR32179:SF3">
    <property type="entry name" value="NICOTINATE-NUCLEOTIDE PYROPHOSPHORYLASE [CARBOXYLATING]"/>
    <property type="match status" value="1"/>
</dbReference>
<evidence type="ECO:0000256" key="2">
    <source>
        <dbReference type="ARBA" id="ARBA00004893"/>
    </source>
</evidence>
<comment type="pathway">
    <text evidence="2">Cofactor biosynthesis; NAD(+) biosynthesis; nicotinate D-ribonucleotide from quinolinate: step 1/1.</text>
</comment>
<dbReference type="GO" id="GO:0005737">
    <property type="term" value="C:cytoplasm"/>
    <property type="evidence" value="ECO:0007669"/>
    <property type="project" value="TreeGrafter"/>
</dbReference>
<evidence type="ECO:0000259" key="13">
    <source>
        <dbReference type="Pfam" id="PF01729"/>
    </source>
</evidence>
<dbReference type="FunFam" id="3.90.1170.20:FF:000001">
    <property type="entry name" value="Nicotinate-nucleotide diphosphorylase (Carboxylating)"/>
    <property type="match status" value="1"/>
</dbReference>
<organism evidence="15 16">
    <name type="scientific">Halalkalibacter hemicellulosilyticusJCM 9152</name>
    <dbReference type="NCBI Taxonomy" id="1236971"/>
    <lineage>
        <taxon>Bacteria</taxon>
        <taxon>Bacillati</taxon>
        <taxon>Bacillota</taxon>
        <taxon>Bacilli</taxon>
        <taxon>Bacillales</taxon>
        <taxon>Bacillaceae</taxon>
        <taxon>Halalkalibacter</taxon>
    </lineage>
</organism>
<dbReference type="Pfam" id="PF01729">
    <property type="entry name" value="QRPTase_C"/>
    <property type="match status" value="1"/>
</dbReference>
<sequence length="281" mass="30668">MNQLLLKRKLEEFILEDVGEGDVTTESLLVSGEYRCANIVAKEGGVLAGSDVIIAGYEVINSDITVELFKRDGESFEKGEVLATVSGTVKDLLAGERVILNLLQRMSGIATMAKRAKSVLNDESIRICDTRKTTPGLRMFEKYAVRCGGAYNHRRSLSDAVLLKENHLLASGGVKKAVEAVRERIGHMVKVEVETTNEHEVLEAIAADVDVIMFDNATPKEVKAYQQLVPGHIVTEASGGINLNTLAEYAGCGCHYISLGCLTHSVQSTDISFLLIEEEQR</sequence>
<accession>W4QEC5</accession>
<feature type="domain" description="Quinolinate phosphoribosyl transferase N-terminal" evidence="14">
    <location>
        <begin position="22"/>
        <end position="107"/>
    </location>
</feature>
<dbReference type="CDD" id="cd01572">
    <property type="entry name" value="QPRTase"/>
    <property type="match status" value="1"/>
</dbReference>
<evidence type="ECO:0000256" key="7">
    <source>
        <dbReference type="ARBA" id="ARBA00022676"/>
    </source>
</evidence>
<dbReference type="FunFam" id="3.20.20.70:FF:000030">
    <property type="entry name" value="Nicotinate-nucleotide pyrophosphorylase, carboxylating"/>
    <property type="match status" value="1"/>
</dbReference>
<dbReference type="GO" id="GO:0034213">
    <property type="term" value="P:quinolinate catabolic process"/>
    <property type="evidence" value="ECO:0007669"/>
    <property type="project" value="TreeGrafter"/>
</dbReference>
<dbReference type="SUPFAM" id="SSF54675">
    <property type="entry name" value="Nicotinate/Quinolinate PRTase N-terminal domain-like"/>
    <property type="match status" value="1"/>
</dbReference>
<comment type="subunit">
    <text evidence="4">Hexamer formed by 3 homodimers.</text>
</comment>
<dbReference type="EMBL" id="BAUU01000011">
    <property type="protein sequence ID" value="GAE30401.1"/>
    <property type="molecule type" value="Genomic_DNA"/>
</dbReference>
<comment type="function">
    <text evidence="1">Involved in the catabolism of quinolinic acid (QA).</text>
</comment>
<dbReference type="InterPro" id="IPR013785">
    <property type="entry name" value="Aldolase_TIM"/>
</dbReference>
<dbReference type="PIRSF" id="PIRSF006250">
    <property type="entry name" value="NadC_ModD"/>
    <property type="match status" value="1"/>
</dbReference>
<dbReference type="Gene3D" id="3.20.20.70">
    <property type="entry name" value="Aldolase class I"/>
    <property type="match status" value="1"/>
</dbReference>
<proteinExistence type="inferred from homology"/>
<dbReference type="InterPro" id="IPR002638">
    <property type="entry name" value="Quinolinate_PRibosylTrfase_C"/>
</dbReference>
<name>W4QEC5_9BACI</name>
<comment type="similarity">
    <text evidence="3 12">Belongs to the NadC/ModD family.</text>
</comment>
<reference evidence="15" key="1">
    <citation type="journal article" date="2014" name="Genome Announc.">
        <title>Draft Genome Sequences of Three Alkaliphilic Bacillus Strains, Bacillus wakoensis JCM 9140T, Bacillus akibai JCM 9157T, and Bacillus hemicellulosilyticus JCM 9152T.</title>
        <authorList>
            <person name="Yuki M."/>
            <person name="Oshima K."/>
            <person name="Suda W."/>
            <person name="Oshida Y."/>
            <person name="Kitamura K."/>
            <person name="Iida T."/>
            <person name="Hattori M."/>
            <person name="Ohkuma M."/>
        </authorList>
    </citation>
    <scope>NUCLEOTIDE SEQUENCE [LARGE SCALE GENOMIC DNA]</scope>
    <source>
        <strain evidence="15">JCM 9152</strain>
    </source>
</reference>
<dbReference type="Proteomes" id="UP000018895">
    <property type="component" value="Unassembled WGS sequence"/>
</dbReference>
<evidence type="ECO:0000313" key="16">
    <source>
        <dbReference type="Proteomes" id="UP000018895"/>
    </source>
</evidence>
<dbReference type="Pfam" id="PF02749">
    <property type="entry name" value="QRPTase_N"/>
    <property type="match status" value="1"/>
</dbReference>
<gene>
    <name evidence="15" type="ORF">JCM9152_1807</name>
</gene>
<dbReference type="InterPro" id="IPR027277">
    <property type="entry name" value="NadC/ModD"/>
</dbReference>
<comment type="catalytic activity">
    <reaction evidence="10">
        <text>nicotinate beta-D-ribonucleotide + CO2 + diphosphate = quinolinate + 5-phospho-alpha-D-ribose 1-diphosphate + 2 H(+)</text>
        <dbReference type="Rhea" id="RHEA:12733"/>
        <dbReference type="ChEBI" id="CHEBI:15378"/>
        <dbReference type="ChEBI" id="CHEBI:16526"/>
        <dbReference type="ChEBI" id="CHEBI:29959"/>
        <dbReference type="ChEBI" id="CHEBI:33019"/>
        <dbReference type="ChEBI" id="CHEBI:57502"/>
        <dbReference type="ChEBI" id="CHEBI:58017"/>
        <dbReference type="EC" id="2.4.2.19"/>
    </reaction>
</comment>
<dbReference type="UniPathway" id="UPA00253">
    <property type="reaction ID" value="UER00331"/>
</dbReference>
<dbReference type="EC" id="2.4.2.19" evidence="5"/>
<dbReference type="STRING" id="1236971.JCM9152_1807"/>
<evidence type="ECO:0000256" key="1">
    <source>
        <dbReference type="ARBA" id="ARBA00003237"/>
    </source>
</evidence>
<dbReference type="GO" id="GO:0009435">
    <property type="term" value="P:NAD+ biosynthetic process"/>
    <property type="evidence" value="ECO:0007669"/>
    <property type="project" value="UniProtKB-UniPathway"/>
</dbReference>
<dbReference type="InterPro" id="IPR022412">
    <property type="entry name" value="Quinolinate_PRibosylTrfase_N"/>
</dbReference>
<keyword evidence="6" id="KW-0662">Pyridine nucleotide biosynthesis</keyword>
<protein>
    <recommendedName>
        <fullName evidence="11">Probable nicotinate-nucleotide pyrophosphorylase [carboxylating]</fullName>
        <ecNumber evidence="5">2.4.2.19</ecNumber>
    </recommendedName>
    <alternativeName>
        <fullName evidence="9">Quinolinate phosphoribosyltransferase [decarboxylating]</fullName>
    </alternativeName>
</protein>
<dbReference type="InterPro" id="IPR004393">
    <property type="entry name" value="NadC"/>
</dbReference>
<dbReference type="InterPro" id="IPR036068">
    <property type="entry name" value="Nicotinate_pribotase-like_C"/>
</dbReference>
<evidence type="ECO:0000256" key="12">
    <source>
        <dbReference type="PIRNR" id="PIRNR006250"/>
    </source>
</evidence>
<evidence type="ECO:0000256" key="6">
    <source>
        <dbReference type="ARBA" id="ARBA00022642"/>
    </source>
</evidence>
<dbReference type="GO" id="GO:0004514">
    <property type="term" value="F:nicotinate-nucleotide diphosphorylase (carboxylating) activity"/>
    <property type="evidence" value="ECO:0007669"/>
    <property type="project" value="UniProtKB-EC"/>
</dbReference>
<dbReference type="InterPro" id="IPR037128">
    <property type="entry name" value="Quinolinate_PRibosylTase_N_sf"/>
</dbReference>
<evidence type="ECO:0000256" key="9">
    <source>
        <dbReference type="ARBA" id="ARBA00033102"/>
    </source>
</evidence>
<evidence type="ECO:0000256" key="8">
    <source>
        <dbReference type="ARBA" id="ARBA00022679"/>
    </source>
</evidence>
<keyword evidence="7 12" id="KW-0328">Glycosyltransferase</keyword>
<evidence type="ECO:0000256" key="5">
    <source>
        <dbReference type="ARBA" id="ARBA00011944"/>
    </source>
</evidence>
<dbReference type="RefSeq" id="WP_035343024.1">
    <property type="nucleotide sequence ID" value="NZ_BAUU01000011.1"/>
</dbReference>
<dbReference type="PANTHER" id="PTHR32179">
    <property type="entry name" value="NICOTINATE-NUCLEOTIDE PYROPHOSPHORYLASE [CARBOXYLATING]"/>
    <property type="match status" value="1"/>
</dbReference>
<keyword evidence="8 12" id="KW-0808">Transferase</keyword>
<evidence type="ECO:0000313" key="15">
    <source>
        <dbReference type="EMBL" id="GAE30401.1"/>
    </source>
</evidence>
<evidence type="ECO:0000256" key="10">
    <source>
        <dbReference type="ARBA" id="ARBA00047445"/>
    </source>
</evidence>
<feature type="domain" description="Quinolinate phosphoribosyl transferase C-terminal" evidence="13">
    <location>
        <begin position="109"/>
        <end position="272"/>
    </location>
</feature>
<dbReference type="AlphaFoldDB" id="W4QEC5"/>
<comment type="caution">
    <text evidence="15">The sequence shown here is derived from an EMBL/GenBank/DDBJ whole genome shotgun (WGS) entry which is preliminary data.</text>
</comment>
<evidence type="ECO:0000256" key="11">
    <source>
        <dbReference type="ARBA" id="ARBA00069173"/>
    </source>
</evidence>
<evidence type="ECO:0000256" key="4">
    <source>
        <dbReference type="ARBA" id="ARBA00011218"/>
    </source>
</evidence>
<keyword evidence="16" id="KW-1185">Reference proteome</keyword>
<evidence type="ECO:0000256" key="3">
    <source>
        <dbReference type="ARBA" id="ARBA00009400"/>
    </source>
</evidence>
<dbReference type="SUPFAM" id="SSF51690">
    <property type="entry name" value="Nicotinate/Quinolinate PRTase C-terminal domain-like"/>
    <property type="match status" value="1"/>
</dbReference>
<dbReference type="Gene3D" id="3.90.1170.20">
    <property type="entry name" value="Quinolinate phosphoribosyl transferase, N-terminal domain"/>
    <property type="match status" value="1"/>
</dbReference>
<dbReference type="NCBIfam" id="TIGR00078">
    <property type="entry name" value="nadC"/>
    <property type="match status" value="1"/>
</dbReference>